<dbReference type="Proteomes" id="UP000786811">
    <property type="component" value="Unassembled WGS sequence"/>
</dbReference>
<protein>
    <submittedName>
        <fullName evidence="1">Uncharacterized protein</fullName>
    </submittedName>
</protein>
<organism evidence="1 2">
    <name type="scientific">Cotesia congregata</name>
    <name type="common">Parasitoid wasp</name>
    <name type="synonym">Apanteles congregatus</name>
    <dbReference type="NCBI Taxonomy" id="51543"/>
    <lineage>
        <taxon>Eukaryota</taxon>
        <taxon>Metazoa</taxon>
        <taxon>Ecdysozoa</taxon>
        <taxon>Arthropoda</taxon>
        <taxon>Hexapoda</taxon>
        <taxon>Insecta</taxon>
        <taxon>Pterygota</taxon>
        <taxon>Neoptera</taxon>
        <taxon>Endopterygota</taxon>
        <taxon>Hymenoptera</taxon>
        <taxon>Apocrita</taxon>
        <taxon>Ichneumonoidea</taxon>
        <taxon>Braconidae</taxon>
        <taxon>Microgastrinae</taxon>
        <taxon>Cotesia</taxon>
    </lineage>
</organism>
<gene>
    <name evidence="1" type="ORF">HICCMSTLAB_LOCUS8310</name>
</gene>
<name>A0A8J2HIJ3_COTCN</name>
<keyword evidence="2" id="KW-1185">Reference proteome</keyword>
<sequence>MVVLTRQKWFLKPFAVDMRRTWKASKTVSSLSRIIANTIRPQIKKRRVLLEAVYSEARAKINKKTLHEWQDHWTSEETGRWTARLIPNINVWLSREQEDTDFFLTQLLTGHRQFNA</sequence>
<dbReference type="EMBL" id="CAJNRD030001121">
    <property type="protein sequence ID" value="CAG5096639.1"/>
    <property type="molecule type" value="Genomic_DNA"/>
</dbReference>
<reference evidence="1" key="1">
    <citation type="submission" date="2021-04" db="EMBL/GenBank/DDBJ databases">
        <authorList>
            <person name="Chebbi M.A.C M."/>
        </authorList>
    </citation>
    <scope>NUCLEOTIDE SEQUENCE</scope>
</reference>
<comment type="caution">
    <text evidence="1">The sequence shown here is derived from an EMBL/GenBank/DDBJ whole genome shotgun (WGS) entry which is preliminary data.</text>
</comment>
<proteinExistence type="predicted"/>
<dbReference type="OrthoDB" id="7615806at2759"/>
<evidence type="ECO:0000313" key="2">
    <source>
        <dbReference type="Proteomes" id="UP000786811"/>
    </source>
</evidence>
<accession>A0A8J2HIJ3</accession>
<evidence type="ECO:0000313" key="1">
    <source>
        <dbReference type="EMBL" id="CAG5096639.1"/>
    </source>
</evidence>
<dbReference type="AlphaFoldDB" id="A0A8J2HIJ3"/>